<reference evidence="8" key="1">
    <citation type="submission" date="2017-07" db="EMBL/GenBank/DDBJ databases">
        <title>Leptospira spp. isolated from tropical soils.</title>
        <authorList>
            <person name="Thibeaux R."/>
            <person name="Iraola G."/>
            <person name="Ferres I."/>
            <person name="Bierque E."/>
            <person name="Girault D."/>
            <person name="Soupe-Gilbert M.-E."/>
            <person name="Picardeau M."/>
            <person name="Goarant C."/>
        </authorList>
    </citation>
    <scope>NUCLEOTIDE SEQUENCE [LARGE SCALE GENOMIC DNA]</scope>
    <source>
        <strain evidence="8">ATI7-C-A5</strain>
    </source>
</reference>
<dbReference type="GO" id="GO:0008610">
    <property type="term" value="P:lipid biosynthetic process"/>
    <property type="evidence" value="ECO:0007669"/>
    <property type="project" value="InterPro"/>
</dbReference>
<evidence type="ECO:0000256" key="5">
    <source>
        <dbReference type="SAM" id="Phobius"/>
    </source>
</evidence>
<dbReference type="Proteomes" id="UP000232122">
    <property type="component" value="Unassembled WGS sequence"/>
</dbReference>
<evidence type="ECO:0000259" key="6">
    <source>
        <dbReference type="Pfam" id="PF04116"/>
    </source>
</evidence>
<dbReference type="InterPro" id="IPR050307">
    <property type="entry name" value="Sterol_Desaturase_Related"/>
</dbReference>
<protein>
    <submittedName>
        <fullName evidence="7 8">Desaturase</fullName>
    </submittedName>
</protein>
<evidence type="ECO:0000256" key="1">
    <source>
        <dbReference type="ARBA" id="ARBA00004370"/>
    </source>
</evidence>
<feature type="transmembrane region" description="Helical" evidence="5">
    <location>
        <begin position="77"/>
        <end position="98"/>
    </location>
</feature>
<keyword evidence="4 5" id="KW-0472">Membrane</keyword>
<proteinExistence type="predicted"/>
<accession>A0A2N0B341</accession>
<name>A0A2N0B341_9LEPT</name>
<dbReference type="EMBL" id="NPEF01000434">
    <property type="protein sequence ID" value="PJZ90958.1"/>
    <property type="molecule type" value="Genomic_DNA"/>
</dbReference>
<organism evidence="8">
    <name type="scientific">Leptospira ellisii</name>
    <dbReference type="NCBI Taxonomy" id="2023197"/>
    <lineage>
        <taxon>Bacteria</taxon>
        <taxon>Pseudomonadati</taxon>
        <taxon>Spirochaetota</taxon>
        <taxon>Spirochaetia</taxon>
        <taxon>Leptospirales</taxon>
        <taxon>Leptospiraceae</taxon>
        <taxon>Leptospira</taxon>
    </lineage>
</organism>
<feature type="transmembrane region" description="Helical" evidence="5">
    <location>
        <begin position="45"/>
        <end position="65"/>
    </location>
</feature>
<keyword evidence="3 5" id="KW-1133">Transmembrane helix</keyword>
<dbReference type="AlphaFoldDB" id="A0A2N0B341"/>
<dbReference type="InterPro" id="IPR006694">
    <property type="entry name" value="Fatty_acid_hydroxylase"/>
</dbReference>
<dbReference type="GO" id="GO:0016491">
    <property type="term" value="F:oxidoreductase activity"/>
    <property type="evidence" value="ECO:0007669"/>
    <property type="project" value="InterPro"/>
</dbReference>
<accession>A0A2N0BFC6</accession>
<dbReference type="Pfam" id="PF04116">
    <property type="entry name" value="FA_hydroxylase"/>
    <property type="match status" value="1"/>
</dbReference>
<dbReference type="EMBL" id="NPEF02000042">
    <property type="protein sequence ID" value="MDV6237877.1"/>
    <property type="molecule type" value="Genomic_DNA"/>
</dbReference>
<evidence type="ECO:0000256" key="4">
    <source>
        <dbReference type="ARBA" id="ARBA00023136"/>
    </source>
</evidence>
<gene>
    <name evidence="7" type="ORF">CH379_019805</name>
    <name evidence="8" type="ORF">CH379_21370</name>
</gene>
<dbReference type="GO" id="GO:0005506">
    <property type="term" value="F:iron ion binding"/>
    <property type="evidence" value="ECO:0007669"/>
    <property type="project" value="InterPro"/>
</dbReference>
<keyword evidence="9" id="KW-1185">Reference proteome</keyword>
<evidence type="ECO:0000313" key="8">
    <source>
        <dbReference type="EMBL" id="PJZ90958.1"/>
    </source>
</evidence>
<feature type="domain" description="Fatty acid hydroxylase" evidence="6">
    <location>
        <begin position="85"/>
        <end position="215"/>
    </location>
</feature>
<evidence type="ECO:0000256" key="2">
    <source>
        <dbReference type="ARBA" id="ARBA00022692"/>
    </source>
</evidence>
<dbReference type="GO" id="GO:0016020">
    <property type="term" value="C:membrane"/>
    <property type="evidence" value="ECO:0007669"/>
    <property type="project" value="UniProtKB-SubCell"/>
</dbReference>
<dbReference type="RefSeq" id="WP_100748424.1">
    <property type="nucleotide sequence ID" value="NZ_NPEF02000042.1"/>
</dbReference>
<evidence type="ECO:0000313" key="9">
    <source>
        <dbReference type="Proteomes" id="UP000232122"/>
    </source>
</evidence>
<keyword evidence="2 5" id="KW-0812">Transmembrane</keyword>
<evidence type="ECO:0000256" key="3">
    <source>
        <dbReference type="ARBA" id="ARBA00022989"/>
    </source>
</evidence>
<dbReference type="OrthoDB" id="9770329at2"/>
<dbReference type="PANTHER" id="PTHR11863">
    <property type="entry name" value="STEROL DESATURASE"/>
    <property type="match status" value="1"/>
</dbReference>
<evidence type="ECO:0000313" key="7">
    <source>
        <dbReference type="EMBL" id="MDV6237877.1"/>
    </source>
</evidence>
<sequence>MVESLRSQYFPIVLIVLSTAIFLFIERKYPGRELSESKGWYLRALFINVIQLLLIGAGGLTWNRYFREYTIFEFGNWHYPIIEGLFYWFVGTFVFYWWHRLRHANGFWLIFHQIHHSPSRIEAITSFYKHPIEIAADSIITGFFIYCFLGGTAEAGAWCSFFGATGEYFYHSNIKTPKWIGYFLQRPEHHSVHHQIDVHKFNYGDITWWDRLFGTFQEADDFVPKCGFPNNHEEKLIDMLVFKDVY</sequence>
<feature type="transmembrane region" description="Helical" evidence="5">
    <location>
        <begin position="6"/>
        <end position="25"/>
    </location>
</feature>
<reference evidence="7 9" key="2">
    <citation type="journal article" date="2018" name="Microb. Genom.">
        <title>Deciphering the unexplored Leptospira diversity from soils uncovers genomic evolution to virulence.</title>
        <authorList>
            <person name="Thibeaux R."/>
            <person name="Iraola G."/>
            <person name="Ferres I."/>
            <person name="Bierque E."/>
            <person name="Girault D."/>
            <person name="Soupe-Gilbert M.E."/>
            <person name="Picardeau M."/>
            <person name="Goarant C."/>
        </authorList>
    </citation>
    <scope>NUCLEOTIDE SEQUENCE [LARGE SCALE GENOMIC DNA]</scope>
    <source>
        <strain evidence="7 9">ATI7-C-A5</strain>
    </source>
</reference>
<comment type="subcellular location">
    <subcellularLocation>
        <location evidence="1">Membrane</location>
    </subcellularLocation>
</comment>
<reference evidence="7" key="3">
    <citation type="submission" date="2023-10" db="EMBL/GenBank/DDBJ databases">
        <authorList>
            <person name="Picardeau M."/>
            <person name="Thibeaux R."/>
        </authorList>
    </citation>
    <scope>NUCLEOTIDE SEQUENCE</scope>
    <source>
        <strain evidence="7">ATI7-C-A5</strain>
    </source>
</reference>
<comment type="caution">
    <text evidence="8">The sequence shown here is derived from an EMBL/GenBank/DDBJ whole genome shotgun (WGS) entry which is preliminary data.</text>
</comment>